<organism evidence="5 6">
    <name type="scientific">Marilutibacter spongiae</name>
    <dbReference type="NCBI Taxonomy" id="2025720"/>
    <lineage>
        <taxon>Bacteria</taxon>
        <taxon>Pseudomonadati</taxon>
        <taxon>Pseudomonadota</taxon>
        <taxon>Gammaproteobacteria</taxon>
        <taxon>Lysobacterales</taxon>
        <taxon>Lysobacteraceae</taxon>
        <taxon>Marilutibacter</taxon>
    </lineage>
</organism>
<evidence type="ECO:0000256" key="3">
    <source>
        <dbReference type="SAM" id="SignalP"/>
    </source>
</evidence>
<feature type="region of interest" description="Disordered" evidence="2">
    <location>
        <begin position="287"/>
        <end position="307"/>
    </location>
</feature>
<dbReference type="Gene3D" id="3.40.1520.20">
    <property type="match status" value="1"/>
</dbReference>
<name>A0A7W3Y792_9GAMM</name>
<protein>
    <submittedName>
        <fullName evidence="5">OmpA family protein</fullName>
    </submittedName>
</protein>
<feature type="compositionally biased region" description="Low complexity" evidence="2">
    <location>
        <begin position="292"/>
        <end position="305"/>
    </location>
</feature>
<reference evidence="5 6" key="1">
    <citation type="submission" date="2020-08" db="EMBL/GenBank/DDBJ databases">
        <authorList>
            <person name="Xu S."/>
            <person name="Li A."/>
        </authorList>
    </citation>
    <scope>NUCLEOTIDE SEQUENCE [LARGE SCALE GENOMIC DNA]</scope>
    <source>
        <strain evidence="5 6">119BY6-57</strain>
    </source>
</reference>
<evidence type="ECO:0000313" key="5">
    <source>
        <dbReference type="EMBL" id="MBB1061934.1"/>
    </source>
</evidence>
<feature type="chain" id="PRO_5030942061" evidence="3">
    <location>
        <begin position="31"/>
        <end position="313"/>
    </location>
</feature>
<dbReference type="PROSITE" id="PS51257">
    <property type="entry name" value="PROKAR_LIPOPROTEIN"/>
    <property type="match status" value="1"/>
</dbReference>
<dbReference type="Proteomes" id="UP000523196">
    <property type="component" value="Unassembled WGS sequence"/>
</dbReference>
<evidence type="ECO:0000313" key="6">
    <source>
        <dbReference type="Proteomes" id="UP000523196"/>
    </source>
</evidence>
<accession>A0A7W3Y792</accession>
<dbReference type="EMBL" id="JACHTF010000020">
    <property type="protein sequence ID" value="MBB1061934.1"/>
    <property type="molecule type" value="Genomic_DNA"/>
</dbReference>
<feature type="region of interest" description="Disordered" evidence="2">
    <location>
        <begin position="36"/>
        <end position="75"/>
    </location>
</feature>
<feature type="signal peptide" evidence="3">
    <location>
        <begin position="1"/>
        <end position="30"/>
    </location>
</feature>
<dbReference type="GO" id="GO:0016020">
    <property type="term" value="C:membrane"/>
    <property type="evidence" value="ECO:0007669"/>
    <property type="project" value="UniProtKB-UniRule"/>
</dbReference>
<dbReference type="RefSeq" id="WP_182688695.1">
    <property type="nucleotide sequence ID" value="NZ_JACHTF010000020.1"/>
</dbReference>
<sequence>MPQRFPLRPRRLPPRLGWVPFLLLATLAFAGCDRGAAPDAGAPAQATTPAAEEDVDDAVASALPPPSTQRASSLNITNNSGAIRYDGRIDSASHRDAIDRAFADIFPAGQASGSVAVDPDASPPDWIDGLEGFLAGFNVSGTGLRFDGNRIELTGKVDPDTRARLTDAAREHFPDAELGGLFIGAEDDPALAALAALGPDASVSELESSLNGMTVAFEPDSAKLSASSLAVLAQAGQTIAAMPRDRRVEIVGNASASDDPAFDERLALQRAEAVKVQLIVNGVGPGQIRTSAHPGQAGDGPAAADSVGFRVAD</sequence>
<keyword evidence="1" id="KW-0472">Membrane</keyword>
<dbReference type="AlphaFoldDB" id="A0A7W3Y792"/>
<comment type="caution">
    <text evidence="5">The sequence shown here is derived from an EMBL/GenBank/DDBJ whole genome shotgun (WGS) entry which is preliminary data.</text>
</comment>
<proteinExistence type="predicted"/>
<dbReference type="Gene3D" id="3.30.1330.60">
    <property type="entry name" value="OmpA-like domain"/>
    <property type="match status" value="1"/>
</dbReference>
<keyword evidence="3" id="KW-0732">Signal</keyword>
<keyword evidence="6" id="KW-1185">Reference proteome</keyword>
<gene>
    <name evidence="5" type="ORF">H4F98_15270</name>
</gene>
<evidence type="ECO:0000256" key="2">
    <source>
        <dbReference type="SAM" id="MobiDB-lite"/>
    </source>
</evidence>
<dbReference type="PROSITE" id="PS51123">
    <property type="entry name" value="OMPA_2"/>
    <property type="match status" value="1"/>
</dbReference>
<dbReference type="SUPFAM" id="SSF103088">
    <property type="entry name" value="OmpA-like"/>
    <property type="match status" value="1"/>
</dbReference>
<evidence type="ECO:0000259" key="4">
    <source>
        <dbReference type="PROSITE" id="PS51123"/>
    </source>
</evidence>
<feature type="domain" description="OmpA-like" evidence="4">
    <location>
        <begin position="204"/>
        <end position="313"/>
    </location>
</feature>
<dbReference type="InterPro" id="IPR006665">
    <property type="entry name" value="OmpA-like"/>
</dbReference>
<dbReference type="Pfam" id="PF00691">
    <property type="entry name" value="OmpA"/>
    <property type="match status" value="1"/>
</dbReference>
<evidence type="ECO:0000256" key="1">
    <source>
        <dbReference type="PROSITE-ProRule" id="PRU00473"/>
    </source>
</evidence>
<dbReference type="InterPro" id="IPR036737">
    <property type="entry name" value="OmpA-like_sf"/>
</dbReference>
<feature type="compositionally biased region" description="Low complexity" evidence="2">
    <location>
        <begin position="36"/>
        <end position="50"/>
    </location>
</feature>